<evidence type="ECO:0000256" key="9">
    <source>
        <dbReference type="PIRNR" id="PIRNR011018"/>
    </source>
</evidence>
<keyword evidence="8" id="KW-0325">Glycoprotein</keyword>
<keyword evidence="5" id="KW-0256">Endoplasmic reticulum</keyword>
<reference evidence="13" key="1">
    <citation type="submission" date="2025-08" db="UniProtKB">
        <authorList>
            <consortium name="RefSeq"/>
        </authorList>
    </citation>
    <scope>IDENTIFICATION</scope>
    <source>
        <tissue evidence="13">Whole Larva</tissue>
    </source>
</reference>
<sequence length="551" mass="61254">MWLEHTEEFFKGFLPYYVLIFLPIFIIISPANPVAASHEFPVYRMQHFDLHGVSHGCRSASINLEARSLMGWTTSRHCVVTKLKDLTVDHFMEIRNKAGALLVVLPNNLSKLSKEDKHHLVLLENAMMMEDIKIPVYFCKETKELNNIVKEVGTNNAADDKKISAAEAMLASVSANGYQIVVSPKTPSAKTDVKVATIQGNLVGHSADGKIPTIAIVAHYDSFGVAPDLAFGADSNGSGVAMLLELVRLFSVLYSDPKTHGKFNIVFLLTGAGKLNYQGSKKWLEDQLDSLDGSIIQEASYVMCLDSTASSSSLYMHVSKPPKEGSAASIFFNKLKLASDSFVEASVEGVHKKINLADDLLAWEHERFSIRRLPSFTLSSLKSHKDFKRSTILDVRDNLSLDTLVQNTQIVADALANHIYNLTGGAVFGNSLKVERNAVEAWLDYLSSQSRSAQMLSNKDNVLVSQLKDTFGRYLRDVKITYAIPDKRDPEFVFYDVTQGTMNVYSVKPAFFDLILTMGIVAYLVTIYFAIQKFPVFYTIACSITKNKKQN</sequence>
<evidence type="ECO:0000256" key="10">
    <source>
        <dbReference type="SAM" id="Phobius"/>
    </source>
</evidence>
<feature type="transmembrane region" description="Helical" evidence="10">
    <location>
        <begin position="510"/>
        <end position="531"/>
    </location>
</feature>
<evidence type="ECO:0000256" key="5">
    <source>
        <dbReference type="ARBA" id="ARBA00022824"/>
    </source>
</evidence>
<dbReference type="Gene3D" id="3.40.630.10">
    <property type="entry name" value="Zn peptidases"/>
    <property type="match status" value="1"/>
</dbReference>
<dbReference type="SUPFAM" id="SSF53187">
    <property type="entry name" value="Zn-dependent exopeptidases"/>
    <property type="match status" value="1"/>
</dbReference>
<keyword evidence="7 10" id="KW-0472">Membrane</keyword>
<feature type="domain" description="Peptidase M28" evidence="11">
    <location>
        <begin position="212"/>
        <end position="413"/>
    </location>
</feature>
<gene>
    <name evidence="13" type="primary">LOC108569793</name>
</gene>
<evidence type="ECO:0000256" key="1">
    <source>
        <dbReference type="ARBA" id="ARBA00004389"/>
    </source>
</evidence>
<evidence type="ECO:0000256" key="8">
    <source>
        <dbReference type="ARBA" id="ARBA00023180"/>
    </source>
</evidence>
<dbReference type="GeneID" id="108569793"/>
<organism evidence="12 13">
    <name type="scientific">Nicrophorus vespilloides</name>
    <name type="common">Boreal carrion beetle</name>
    <dbReference type="NCBI Taxonomy" id="110193"/>
    <lineage>
        <taxon>Eukaryota</taxon>
        <taxon>Metazoa</taxon>
        <taxon>Ecdysozoa</taxon>
        <taxon>Arthropoda</taxon>
        <taxon>Hexapoda</taxon>
        <taxon>Insecta</taxon>
        <taxon>Pterygota</taxon>
        <taxon>Neoptera</taxon>
        <taxon>Endopterygota</taxon>
        <taxon>Coleoptera</taxon>
        <taxon>Polyphaga</taxon>
        <taxon>Staphyliniformia</taxon>
        <taxon>Silphidae</taxon>
        <taxon>Nicrophorinae</taxon>
        <taxon>Nicrophorus</taxon>
    </lineage>
</organism>
<evidence type="ECO:0000256" key="4">
    <source>
        <dbReference type="ARBA" id="ARBA00022729"/>
    </source>
</evidence>
<evidence type="ECO:0000256" key="3">
    <source>
        <dbReference type="ARBA" id="ARBA00022692"/>
    </source>
</evidence>
<comment type="similarity">
    <text evidence="2 9">Belongs to the nicastrin family.</text>
</comment>
<evidence type="ECO:0000256" key="2">
    <source>
        <dbReference type="ARBA" id="ARBA00007717"/>
    </source>
</evidence>
<evidence type="ECO:0000256" key="7">
    <source>
        <dbReference type="ARBA" id="ARBA00023136"/>
    </source>
</evidence>
<dbReference type="InterPro" id="IPR016574">
    <property type="entry name" value="Nicalin"/>
</dbReference>
<dbReference type="PIRSF" id="PIRSF011018">
    <property type="entry name" value="Nicalin"/>
    <property type="match status" value="1"/>
</dbReference>
<dbReference type="InterPro" id="IPR007484">
    <property type="entry name" value="Peptidase_M28"/>
</dbReference>
<feature type="transmembrane region" description="Helical" evidence="10">
    <location>
        <begin position="12"/>
        <end position="31"/>
    </location>
</feature>
<evidence type="ECO:0000256" key="6">
    <source>
        <dbReference type="ARBA" id="ARBA00022989"/>
    </source>
</evidence>
<proteinExistence type="inferred from homology"/>
<dbReference type="PANTHER" id="PTHR31826">
    <property type="entry name" value="NICALIN"/>
    <property type="match status" value="1"/>
</dbReference>
<dbReference type="RefSeq" id="XP_017786970.1">
    <property type="nucleotide sequence ID" value="XM_017931481.1"/>
</dbReference>
<dbReference type="Proteomes" id="UP000695000">
    <property type="component" value="Unplaced"/>
</dbReference>
<keyword evidence="4" id="KW-0732">Signal</keyword>
<keyword evidence="3 10" id="KW-0812">Transmembrane</keyword>
<keyword evidence="6 10" id="KW-1133">Transmembrane helix</keyword>
<keyword evidence="12" id="KW-1185">Reference proteome</keyword>
<evidence type="ECO:0000313" key="13">
    <source>
        <dbReference type="RefSeq" id="XP_017786970.1"/>
    </source>
</evidence>
<dbReference type="CDD" id="cd03882">
    <property type="entry name" value="M28_nicalin_like"/>
    <property type="match status" value="1"/>
</dbReference>
<protein>
    <recommendedName>
        <fullName evidence="9">Nicalin</fullName>
    </recommendedName>
</protein>
<comment type="subcellular location">
    <subcellularLocation>
        <location evidence="1">Endoplasmic reticulum membrane</location>
        <topology evidence="1">Single-pass membrane protein</topology>
    </subcellularLocation>
</comment>
<evidence type="ECO:0000259" key="11">
    <source>
        <dbReference type="Pfam" id="PF04389"/>
    </source>
</evidence>
<evidence type="ECO:0000313" key="12">
    <source>
        <dbReference type="Proteomes" id="UP000695000"/>
    </source>
</evidence>
<accession>A0ABM1NJH0</accession>
<name>A0ABM1NJH0_NICVS</name>
<dbReference type="Pfam" id="PF04389">
    <property type="entry name" value="Peptidase_M28"/>
    <property type="match status" value="1"/>
</dbReference>